<proteinExistence type="predicted"/>
<protein>
    <recommendedName>
        <fullName evidence="14">FAD-binding FR-type domain-containing protein</fullName>
    </recommendedName>
</protein>
<keyword evidence="10" id="KW-0408">Iron</keyword>
<feature type="transmembrane region" description="Helical" evidence="13">
    <location>
        <begin position="124"/>
        <end position="149"/>
    </location>
</feature>
<dbReference type="Gene3D" id="3.40.50.80">
    <property type="entry name" value="Nucleotide-binding domain of ferredoxin-NADP reductase (FNR) module"/>
    <property type="match status" value="1"/>
</dbReference>
<dbReference type="GO" id="GO:0050660">
    <property type="term" value="F:flavin adenine dinucleotide binding"/>
    <property type="evidence" value="ECO:0007669"/>
    <property type="project" value="TreeGrafter"/>
</dbReference>
<dbReference type="InterPro" id="IPR017927">
    <property type="entry name" value="FAD-bd_FR_type"/>
</dbReference>
<evidence type="ECO:0000256" key="12">
    <source>
        <dbReference type="ARBA" id="ARBA00023136"/>
    </source>
</evidence>
<keyword evidence="6" id="KW-0479">Metal-binding</keyword>
<evidence type="ECO:0000256" key="4">
    <source>
        <dbReference type="ARBA" id="ARBA00022692"/>
    </source>
</evidence>
<dbReference type="PRINTS" id="PR00409">
    <property type="entry name" value="PHDIOXRDTASE"/>
</dbReference>
<dbReference type="SUPFAM" id="SSF63380">
    <property type="entry name" value="Riboflavin synthase domain-like"/>
    <property type="match status" value="1"/>
</dbReference>
<keyword evidence="9" id="KW-0560">Oxidoreductase</keyword>
<evidence type="ECO:0000256" key="9">
    <source>
        <dbReference type="ARBA" id="ARBA00023002"/>
    </source>
</evidence>
<dbReference type="GO" id="GO:0051537">
    <property type="term" value="F:2 iron, 2 sulfur cluster binding"/>
    <property type="evidence" value="ECO:0007669"/>
    <property type="project" value="UniProtKB-KW"/>
</dbReference>
<dbReference type="PROSITE" id="PS51384">
    <property type="entry name" value="FAD_FR"/>
    <property type="match status" value="1"/>
</dbReference>
<evidence type="ECO:0000313" key="15">
    <source>
        <dbReference type="EMBL" id="ROZ64047.1"/>
    </source>
</evidence>
<keyword evidence="11" id="KW-0411">Iron-sulfur</keyword>
<feature type="transmembrane region" description="Helical" evidence="13">
    <location>
        <begin position="241"/>
        <end position="260"/>
    </location>
</feature>
<keyword evidence="4 13" id="KW-0812">Transmembrane</keyword>
<dbReference type="EMBL" id="RKMF01000004">
    <property type="protein sequence ID" value="ROZ64047.1"/>
    <property type="molecule type" value="Genomic_DNA"/>
</dbReference>
<dbReference type="PANTHER" id="PTHR47354:SF8">
    <property type="entry name" value="1,2-PHENYLACETYL-COA EPOXIDASE, SUBUNIT E"/>
    <property type="match status" value="1"/>
</dbReference>
<comment type="caution">
    <text evidence="15">The sequence shown here is derived from an EMBL/GenBank/DDBJ whole genome shotgun (WGS) entry which is preliminary data.</text>
</comment>
<dbReference type="InterPro" id="IPR017938">
    <property type="entry name" value="Riboflavin_synthase-like_b-brl"/>
</dbReference>
<organism evidence="15 16">
    <name type="scientific">Kocuria soli</name>
    <dbReference type="NCBI Taxonomy" id="2485125"/>
    <lineage>
        <taxon>Bacteria</taxon>
        <taxon>Bacillati</taxon>
        <taxon>Actinomycetota</taxon>
        <taxon>Actinomycetes</taxon>
        <taxon>Micrococcales</taxon>
        <taxon>Micrococcaceae</taxon>
        <taxon>Kocuria</taxon>
    </lineage>
</organism>
<feature type="transmembrane region" description="Helical" evidence="13">
    <location>
        <begin position="211"/>
        <end position="229"/>
    </location>
</feature>
<comment type="cofactor">
    <cofactor evidence="1">
        <name>FAD</name>
        <dbReference type="ChEBI" id="CHEBI:57692"/>
    </cofactor>
</comment>
<evidence type="ECO:0000256" key="8">
    <source>
        <dbReference type="ARBA" id="ARBA00022989"/>
    </source>
</evidence>
<dbReference type="InterPro" id="IPR039261">
    <property type="entry name" value="FNR_nucleotide-bd"/>
</dbReference>
<keyword evidence="8 13" id="KW-1133">Transmembrane helix</keyword>
<dbReference type="GO" id="GO:0016020">
    <property type="term" value="C:membrane"/>
    <property type="evidence" value="ECO:0007669"/>
    <property type="project" value="UniProtKB-SubCell"/>
</dbReference>
<gene>
    <name evidence="15" type="ORF">EDL96_04520</name>
</gene>
<dbReference type="GO" id="GO:0016491">
    <property type="term" value="F:oxidoreductase activity"/>
    <property type="evidence" value="ECO:0007669"/>
    <property type="project" value="UniProtKB-KW"/>
</dbReference>
<dbReference type="AlphaFoldDB" id="A0A3N3ZRU4"/>
<dbReference type="InterPro" id="IPR013130">
    <property type="entry name" value="Fe3_Rdtase_TM_dom"/>
</dbReference>
<dbReference type="InterPro" id="IPR013112">
    <property type="entry name" value="FAD-bd_8"/>
</dbReference>
<keyword evidence="5" id="KW-0001">2Fe-2S</keyword>
<name>A0A3N3ZRU4_9MICC</name>
<dbReference type="Pfam" id="PF01794">
    <property type="entry name" value="Ferric_reduct"/>
    <property type="match status" value="1"/>
</dbReference>
<evidence type="ECO:0000256" key="3">
    <source>
        <dbReference type="ARBA" id="ARBA00022630"/>
    </source>
</evidence>
<sequence length="522" mass="55923">MGIWSPITRDGRPDPHLALAEGSCTGPAQGSSDSRHRNRACTTAMSVQEPIISSQDEPIRNVPVTSVAGQQARDAAAFRRSMFALRGHRQSVATLALALMALIGGTVMALTVESLFPIMLTLSGILDTVSIVTAAVGTLGILCLVLLAAQIPALDRAFGRDGLIAWHKVLGPWSLVLIAVHIAASVLSVAAAATDNRLRAAISFVVSDGDLVLALLGSLIFLVGGVTSWSKVRGLLPRGLWWTVHLTLYLGILLAFFHQVTAGGPFMIGVAKALWIGVYVVVGVLVLTYRVALPLIRSAEHGLRVEAVVYESPGVYSVWMRGRGLDALGMEPGQFMSFRFLSPGLVWQAHPYSLSALPGGDLIRITVAEVGTGTARLRHVRPGTRVLVEGPHGVLTPVQFGSERVVLFGGGVGIAPLVPLARTFAGRGVPVDVVYRTSVHDRAPLLHELTDLHDAGWIRLMFLPGHRHEQPLDSWRLHTLLGDVRNAEIYMCGPVGLTDEIQAGLRALGATPDRIHTELFEM</sequence>
<evidence type="ECO:0000256" key="13">
    <source>
        <dbReference type="SAM" id="Phobius"/>
    </source>
</evidence>
<dbReference type="GO" id="GO:0046872">
    <property type="term" value="F:metal ion binding"/>
    <property type="evidence" value="ECO:0007669"/>
    <property type="project" value="UniProtKB-KW"/>
</dbReference>
<dbReference type="Proteomes" id="UP000270616">
    <property type="component" value="Unassembled WGS sequence"/>
</dbReference>
<keyword evidence="7" id="KW-0274">FAD</keyword>
<dbReference type="SUPFAM" id="SSF52343">
    <property type="entry name" value="Ferredoxin reductase-like, C-terminal NADP-linked domain"/>
    <property type="match status" value="1"/>
</dbReference>
<feature type="transmembrane region" description="Helical" evidence="13">
    <location>
        <begin position="92"/>
        <end position="112"/>
    </location>
</feature>
<evidence type="ECO:0000256" key="11">
    <source>
        <dbReference type="ARBA" id="ARBA00023014"/>
    </source>
</evidence>
<evidence type="ECO:0000256" key="2">
    <source>
        <dbReference type="ARBA" id="ARBA00004141"/>
    </source>
</evidence>
<evidence type="ECO:0000256" key="6">
    <source>
        <dbReference type="ARBA" id="ARBA00022723"/>
    </source>
</evidence>
<keyword evidence="12 13" id="KW-0472">Membrane</keyword>
<dbReference type="PANTHER" id="PTHR47354">
    <property type="entry name" value="NADH OXIDOREDUCTASE HCR"/>
    <property type="match status" value="1"/>
</dbReference>
<keyword evidence="16" id="KW-1185">Reference proteome</keyword>
<evidence type="ECO:0000259" key="14">
    <source>
        <dbReference type="PROSITE" id="PS51384"/>
    </source>
</evidence>
<comment type="subcellular location">
    <subcellularLocation>
        <location evidence="2">Membrane</location>
        <topology evidence="2">Multi-pass membrane protein</topology>
    </subcellularLocation>
</comment>
<evidence type="ECO:0000256" key="1">
    <source>
        <dbReference type="ARBA" id="ARBA00001974"/>
    </source>
</evidence>
<accession>A0A3N3ZRU4</accession>
<evidence type="ECO:0000256" key="5">
    <source>
        <dbReference type="ARBA" id="ARBA00022714"/>
    </source>
</evidence>
<evidence type="ECO:0000256" key="7">
    <source>
        <dbReference type="ARBA" id="ARBA00022827"/>
    </source>
</evidence>
<feature type="transmembrane region" description="Helical" evidence="13">
    <location>
        <begin position="266"/>
        <end position="289"/>
    </location>
</feature>
<reference evidence="15 16" key="1">
    <citation type="submission" date="2018-10" db="EMBL/GenBank/DDBJ databases">
        <title>Kocuria sp. M5W7-7, whole genome shotgun sequence.</title>
        <authorList>
            <person name="Tuo L."/>
        </authorList>
    </citation>
    <scope>NUCLEOTIDE SEQUENCE [LARGE SCALE GENOMIC DNA]</scope>
    <source>
        <strain evidence="15 16">M5W7-7</strain>
    </source>
</reference>
<evidence type="ECO:0000313" key="16">
    <source>
        <dbReference type="Proteomes" id="UP000270616"/>
    </source>
</evidence>
<feature type="domain" description="FAD-binding FR-type" evidence="14">
    <location>
        <begin position="298"/>
        <end position="398"/>
    </location>
</feature>
<evidence type="ECO:0000256" key="10">
    <source>
        <dbReference type="ARBA" id="ARBA00023004"/>
    </source>
</evidence>
<keyword evidence="3" id="KW-0285">Flavoprotein</keyword>
<dbReference type="InterPro" id="IPR050415">
    <property type="entry name" value="MRET"/>
</dbReference>
<dbReference type="Gene3D" id="2.40.30.10">
    <property type="entry name" value="Translation factors"/>
    <property type="match status" value="1"/>
</dbReference>
<dbReference type="Pfam" id="PF08022">
    <property type="entry name" value="FAD_binding_8"/>
    <property type="match status" value="1"/>
</dbReference>
<feature type="transmembrane region" description="Helical" evidence="13">
    <location>
        <begin position="170"/>
        <end position="191"/>
    </location>
</feature>